<dbReference type="GO" id="GO:0046839">
    <property type="term" value="P:phospholipid dephosphorylation"/>
    <property type="evidence" value="ECO:0007669"/>
    <property type="project" value="TreeGrafter"/>
</dbReference>
<protein>
    <recommendedName>
        <fullName evidence="7">Phosphatidic acid phosphatase type 2/haloperoxidase domain-containing protein</fullName>
    </recommendedName>
</protein>
<dbReference type="AlphaFoldDB" id="A0A3Q3JZ24"/>
<feature type="transmembrane region" description="Helical" evidence="6">
    <location>
        <begin position="219"/>
        <end position="240"/>
    </location>
</feature>
<accession>A0A3Q3JZ24</accession>
<keyword evidence="9" id="KW-1185">Reference proteome</keyword>
<evidence type="ECO:0000256" key="6">
    <source>
        <dbReference type="SAM" id="Phobius"/>
    </source>
</evidence>
<dbReference type="Pfam" id="PF01569">
    <property type="entry name" value="PAP2"/>
    <property type="match status" value="1"/>
</dbReference>
<dbReference type="PANTHER" id="PTHR10165">
    <property type="entry name" value="LIPID PHOSPHATE PHOSPHATASE"/>
    <property type="match status" value="1"/>
</dbReference>
<feature type="transmembrane region" description="Helical" evidence="6">
    <location>
        <begin position="255"/>
        <end position="277"/>
    </location>
</feature>
<reference evidence="8" key="1">
    <citation type="submission" date="2025-08" db="UniProtKB">
        <authorList>
            <consortium name="Ensembl"/>
        </authorList>
    </citation>
    <scope>IDENTIFICATION</scope>
</reference>
<dbReference type="SMART" id="SM00014">
    <property type="entry name" value="acidPPc"/>
    <property type="match status" value="1"/>
</dbReference>
<proteinExistence type="inferred from homology"/>
<evidence type="ECO:0000256" key="4">
    <source>
        <dbReference type="ARBA" id="ARBA00022989"/>
    </source>
</evidence>
<keyword evidence="3 6" id="KW-0812">Transmembrane</keyword>
<feature type="transmembrane region" description="Helical" evidence="6">
    <location>
        <begin position="163"/>
        <end position="184"/>
    </location>
</feature>
<comment type="similarity">
    <text evidence="2">Belongs to the PA-phosphatase related phosphoesterase family.</text>
</comment>
<sequence>MLYFQVMILTATVTLVYYYEFTDTFSPAQQGFVCRDPAHKHKQPEPMFILTNIQTVSTHIHRRYEVEANIVVMGDCCYVNPMVRRTIRFLGNLNTVHLLKPESAVCNTVQVNVLAPYFLSVCRPNYMALNCQDTAHFVTQTDACAGDPDDIIRARKTFPSKEAALSLYAACVQTMYIVSCVSLTGGRLTGPLLSLSLVSLAVLTGINRVSEYRNHWSDLIAGQAVGGAGAVFLVSCYLISSGGTMHSSSVNHGRHFSFVIVVGVCVVAVVIIIEPLFDHHHGAFT</sequence>
<dbReference type="PANTHER" id="PTHR10165:SF17">
    <property type="entry name" value="PHOSPHOLIPID PHOSPHATASE-RELATED PROTEIN TYPE 5"/>
    <property type="match status" value="1"/>
</dbReference>
<evidence type="ECO:0000313" key="8">
    <source>
        <dbReference type="Ensembl" id="ENSMALP00000020687.1"/>
    </source>
</evidence>
<evidence type="ECO:0000259" key="7">
    <source>
        <dbReference type="SMART" id="SM00014"/>
    </source>
</evidence>
<evidence type="ECO:0000256" key="3">
    <source>
        <dbReference type="ARBA" id="ARBA00022692"/>
    </source>
</evidence>
<organism evidence="8 9">
    <name type="scientific">Monopterus albus</name>
    <name type="common">Swamp eel</name>
    <dbReference type="NCBI Taxonomy" id="43700"/>
    <lineage>
        <taxon>Eukaryota</taxon>
        <taxon>Metazoa</taxon>
        <taxon>Chordata</taxon>
        <taxon>Craniata</taxon>
        <taxon>Vertebrata</taxon>
        <taxon>Euteleostomi</taxon>
        <taxon>Actinopterygii</taxon>
        <taxon>Neopterygii</taxon>
        <taxon>Teleostei</taxon>
        <taxon>Neoteleostei</taxon>
        <taxon>Acanthomorphata</taxon>
        <taxon>Anabantaria</taxon>
        <taxon>Synbranchiformes</taxon>
        <taxon>Synbranchidae</taxon>
        <taxon>Monopterus</taxon>
    </lineage>
</organism>
<dbReference type="GO" id="GO:0006644">
    <property type="term" value="P:phospholipid metabolic process"/>
    <property type="evidence" value="ECO:0007669"/>
    <property type="project" value="InterPro"/>
</dbReference>
<name>A0A3Q3JZ24_MONAL</name>
<dbReference type="GO" id="GO:0007165">
    <property type="term" value="P:signal transduction"/>
    <property type="evidence" value="ECO:0007669"/>
    <property type="project" value="TreeGrafter"/>
</dbReference>
<dbReference type="InterPro" id="IPR000326">
    <property type="entry name" value="PAP2/HPO"/>
</dbReference>
<evidence type="ECO:0000256" key="1">
    <source>
        <dbReference type="ARBA" id="ARBA00004141"/>
    </source>
</evidence>
<dbReference type="InterPro" id="IPR036938">
    <property type="entry name" value="PAP2/HPO_sf"/>
</dbReference>
<evidence type="ECO:0000256" key="5">
    <source>
        <dbReference type="ARBA" id="ARBA00023136"/>
    </source>
</evidence>
<evidence type="ECO:0000256" key="2">
    <source>
        <dbReference type="ARBA" id="ARBA00008816"/>
    </source>
</evidence>
<keyword evidence="5 6" id="KW-0472">Membrane</keyword>
<comment type="subcellular location">
    <subcellularLocation>
        <location evidence="1">Membrane</location>
        <topology evidence="1">Multi-pass membrane protein</topology>
    </subcellularLocation>
</comment>
<dbReference type="GO" id="GO:0005886">
    <property type="term" value="C:plasma membrane"/>
    <property type="evidence" value="ECO:0007669"/>
    <property type="project" value="TreeGrafter"/>
</dbReference>
<dbReference type="SUPFAM" id="SSF48317">
    <property type="entry name" value="Acid phosphatase/Vanadium-dependent haloperoxidase"/>
    <property type="match status" value="1"/>
</dbReference>
<dbReference type="InterPro" id="IPR043216">
    <property type="entry name" value="PAP-like"/>
</dbReference>
<dbReference type="STRING" id="43700.ENSMALP00000020687"/>
<evidence type="ECO:0000313" key="9">
    <source>
        <dbReference type="Proteomes" id="UP000261600"/>
    </source>
</evidence>
<keyword evidence="4 6" id="KW-1133">Transmembrane helix</keyword>
<dbReference type="Proteomes" id="UP000261600">
    <property type="component" value="Unplaced"/>
</dbReference>
<dbReference type="Ensembl" id="ENSMALT00000021090.1">
    <property type="protein sequence ID" value="ENSMALP00000020687.1"/>
    <property type="gene ID" value="ENSMALG00000014466.1"/>
</dbReference>
<dbReference type="GO" id="GO:0008195">
    <property type="term" value="F:phosphatidate phosphatase activity"/>
    <property type="evidence" value="ECO:0007669"/>
    <property type="project" value="TreeGrafter"/>
</dbReference>
<reference evidence="8" key="2">
    <citation type="submission" date="2025-09" db="UniProtKB">
        <authorList>
            <consortium name="Ensembl"/>
        </authorList>
    </citation>
    <scope>IDENTIFICATION</scope>
</reference>
<dbReference type="Gene3D" id="1.20.144.10">
    <property type="entry name" value="Phosphatidic acid phosphatase type 2/haloperoxidase"/>
    <property type="match status" value="1"/>
</dbReference>
<feature type="domain" description="Phosphatidic acid phosphatase type 2/haloperoxidase" evidence="7">
    <location>
        <begin position="80"/>
        <end position="234"/>
    </location>
</feature>